<dbReference type="PROSITE" id="PS50889">
    <property type="entry name" value="S4"/>
    <property type="match status" value="1"/>
</dbReference>
<comment type="catalytic activity">
    <reaction evidence="2">
        <text>uridine(2604) in 23S rRNA = pseudouridine(2604) in 23S rRNA</text>
        <dbReference type="Rhea" id="RHEA:38875"/>
        <dbReference type="Rhea" id="RHEA-COMP:10093"/>
        <dbReference type="Rhea" id="RHEA-COMP:10094"/>
        <dbReference type="ChEBI" id="CHEBI:65314"/>
        <dbReference type="ChEBI" id="CHEBI:65315"/>
        <dbReference type="EC" id="5.4.99.21"/>
    </reaction>
</comment>
<evidence type="ECO:0000256" key="4">
    <source>
        <dbReference type="ARBA" id="ARBA00039989"/>
    </source>
</evidence>
<feature type="domain" description="RNA-binding S4" evidence="11">
    <location>
        <begin position="14"/>
        <end position="78"/>
    </location>
</feature>
<evidence type="ECO:0000313" key="12">
    <source>
        <dbReference type="EMBL" id="TRO21086.1"/>
    </source>
</evidence>
<dbReference type="GO" id="GO:0006396">
    <property type="term" value="P:RNA processing"/>
    <property type="evidence" value="ECO:0007669"/>
    <property type="project" value="UniProtKB-ARBA"/>
</dbReference>
<dbReference type="InterPro" id="IPR002942">
    <property type="entry name" value="S4_RNA-bd"/>
</dbReference>
<evidence type="ECO:0000256" key="8">
    <source>
        <dbReference type="ARBA" id="ARBA00042890"/>
    </source>
</evidence>
<name>A0ABD7S2K7_ECTME</name>
<accession>A0ABD7S2K7</accession>
<proteinExistence type="predicted"/>
<comment type="catalytic activity">
    <reaction evidence="1">
        <text>uridine(35) in tRNA(Tyr) = pseudouridine(35) in tRNA(Tyr)</text>
        <dbReference type="Rhea" id="RHEA:60556"/>
        <dbReference type="Rhea" id="RHEA-COMP:15607"/>
        <dbReference type="Rhea" id="RHEA-COMP:15608"/>
        <dbReference type="ChEBI" id="CHEBI:65314"/>
        <dbReference type="ChEBI" id="CHEBI:65315"/>
    </reaction>
</comment>
<gene>
    <name evidence="12" type="ORF">EQ836_00680</name>
</gene>
<evidence type="ECO:0000256" key="3">
    <source>
        <dbReference type="ARBA" id="ARBA00038922"/>
    </source>
</evidence>
<reference evidence="12 13" key="1">
    <citation type="submission" date="2019-01" db="EMBL/GenBank/DDBJ databases">
        <title>Whole genome shotgun sequencing of Pseudomonas spp. isolated by its ability to degrade furfural.</title>
        <authorList>
            <person name="Donoso R."/>
            <person name="Farkas C."/>
            <person name="Villegas P."/>
            <person name="Gonzales-Toro F."/>
            <person name="Guajardo-Parra M."/>
            <person name="Araya-Nail M."/>
            <person name="Morgante V."/>
            <person name="Perez-Pantoja D."/>
        </authorList>
    </citation>
    <scope>NUCLEOTIDE SEQUENCE [LARGE SCALE GENOMIC DNA]</scope>
    <source>
        <strain evidence="12 13">VN231</strain>
    </source>
</reference>
<evidence type="ECO:0000256" key="7">
    <source>
        <dbReference type="ARBA" id="ARBA00042843"/>
    </source>
</evidence>
<dbReference type="CDD" id="cd02555">
    <property type="entry name" value="PSSA_1"/>
    <property type="match status" value="1"/>
</dbReference>
<evidence type="ECO:0000256" key="6">
    <source>
        <dbReference type="ARBA" id="ARBA00041697"/>
    </source>
</evidence>
<protein>
    <recommendedName>
        <fullName evidence="4">Dual-specificity RNA pseudouridine synthase RluF</fullName>
        <ecNumber evidence="3">5.4.99.21</ecNumber>
    </recommendedName>
    <alternativeName>
        <fullName evidence="6">23S rRNA pseudouridine(2604) synthase</fullName>
    </alternativeName>
    <alternativeName>
        <fullName evidence="8">Ribosomal large subunit pseudouridine synthase F</fullName>
    </alternativeName>
    <alternativeName>
        <fullName evidence="7">rRNA pseudouridylate synthase F</fullName>
    </alternativeName>
    <alternativeName>
        <fullName evidence="9">rRNA-uridine isomerase F</fullName>
    </alternativeName>
    <alternativeName>
        <fullName evidence="5">tRNA(Tyr) pseudouridine(35) synthase</fullName>
    </alternativeName>
</protein>
<dbReference type="GO" id="GO:0001522">
    <property type="term" value="P:pseudouridine synthesis"/>
    <property type="evidence" value="ECO:0007669"/>
    <property type="project" value="UniProtKB-ARBA"/>
</dbReference>
<dbReference type="PANTHER" id="PTHR47683:SF2">
    <property type="entry name" value="RNA-BINDING S4 DOMAIN-CONTAINING PROTEIN"/>
    <property type="match status" value="1"/>
</dbReference>
<dbReference type="Proteomes" id="UP000317327">
    <property type="component" value="Unassembled WGS sequence"/>
</dbReference>
<evidence type="ECO:0000256" key="1">
    <source>
        <dbReference type="ARBA" id="ARBA00036390"/>
    </source>
</evidence>
<dbReference type="Gene3D" id="3.30.2350.10">
    <property type="entry name" value="Pseudouridine synthase"/>
    <property type="match status" value="1"/>
</dbReference>
<dbReference type="Pfam" id="PF01479">
    <property type="entry name" value="S4"/>
    <property type="match status" value="1"/>
</dbReference>
<sequence length="245" mass="27672">MIFFLSSDTMTEPTRLSKRVIELFGCSRREADLYITGGWVTVDGQVVEAPQFKVEDQRVELLPGASLEPVEPVTLLVHCPAGSNAAQLQHLLARENHWEEDPHAQRILHGHFLRQEQSLPLQHGASGLVILSQDWRAQRKLREDGAKLEQEYLVDVTGELPASTFERLKKGLAHKGTQFPPCKASWQSEQRLRFALKNPAPDLLQQICKALGLQVKAMKRIRVGGVPMAKLPVGQWRYLGDKERF</sequence>
<dbReference type="AlphaFoldDB" id="A0ABD7S2K7"/>
<dbReference type="GO" id="GO:0160138">
    <property type="term" value="F:23S rRNA pseudouridine(2604) synthase activity"/>
    <property type="evidence" value="ECO:0007669"/>
    <property type="project" value="UniProtKB-EC"/>
</dbReference>
<dbReference type="SUPFAM" id="SSF55120">
    <property type="entry name" value="Pseudouridine synthase"/>
    <property type="match status" value="1"/>
</dbReference>
<evidence type="ECO:0000256" key="10">
    <source>
        <dbReference type="PROSITE-ProRule" id="PRU00182"/>
    </source>
</evidence>
<evidence type="ECO:0000256" key="9">
    <source>
        <dbReference type="ARBA" id="ARBA00043147"/>
    </source>
</evidence>
<evidence type="ECO:0000313" key="13">
    <source>
        <dbReference type="Proteomes" id="UP000317327"/>
    </source>
</evidence>
<dbReference type="CDD" id="cd00165">
    <property type="entry name" value="S4"/>
    <property type="match status" value="1"/>
</dbReference>
<evidence type="ECO:0000256" key="2">
    <source>
        <dbReference type="ARBA" id="ARBA00036535"/>
    </source>
</evidence>
<organism evidence="12 13">
    <name type="scientific">Ectopseudomonas mendocina</name>
    <name type="common">Pseudomonas mendocina</name>
    <dbReference type="NCBI Taxonomy" id="300"/>
    <lineage>
        <taxon>Bacteria</taxon>
        <taxon>Pseudomonadati</taxon>
        <taxon>Pseudomonadota</taxon>
        <taxon>Gammaproteobacteria</taxon>
        <taxon>Pseudomonadales</taxon>
        <taxon>Pseudomonadaceae</taxon>
        <taxon>Ectopseudomonas</taxon>
    </lineage>
</organism>
<dbReference type="InterPro" id="IPR020103">
    <property type="entry name" value="PsdUridine_synth_cat_dom_sf"/>
</dbReference>
<dbReference type="EMBL" id="SCFV01000001">
    <property type="protein sequence ID" value="TRO21086.1"/>
    <property type="molecule type" value="Genomic_DNA"/>
</dbReference>
<evidence type="ECO:0000259" key="11">
    <source>
        <dbReference type="SMART" id="SM00363"/>
    </source>
</evidence>
<dbReference type="EC" id="5.4.99.21" evidence="3"/>
<dbReference type="InterPro" id="IPR036986">
    <property type="entry name" value="S4_RNA-bd_sf"/>
</dbReference>
<dbReference type="GO" id="GO:0003723">
    <property type="term" value="F:RNA binding"/>
    <property type="evidence" value="ECO:0007669"/>
    <property type="project" value="UniProtKB-KW"/>
</dbReference>
<dbReference type="SMART" id="SM00363">
    <property type="entry name" value="S4"/>
    <property type="match status" value="1"/>
</dbReference>
<comment type="caution">
    <text evidence="12">The sequence shown here is derived from an EMBL/GenBank/DDBJ whole genome shotgun (WGS) entry which is preliminary data.</text>
</comment>
<keyword evidence="10" id="KW-0694">RNA-binding</keyword>
<evidence type="ECO:0000256" key="5">
    <source>
        <dbReference type="ARBA" id="ARBA00041420"/>
    </source>
</evidence>
<dbReference type="SUPFAM" id="SSF55174">
    <property type="entry name" value="Alpha-L RNA-binding motif"/>
    <property type="match status" value="1"/>
</dbReference>
<dbReference type="Gene3D" id="3.10.290.10">
    <property type="entry name" value="RNA-binding S4 domain"/>
    <property type="match status" value="1"/>
</dbReference>
<dbReference type="PANTHER" id="PTHR47683">
    <property type="entry name" value="PSEUDOURIDINE SYNTHASE FAMILY PROTEIN-RELATED"/>
    <property type="match status" value="1"/>
</dbReference>
<dbReference type="InterPro" id="IPR050343">
    <property type="entry name" value="RsuA_PseudoU_synthase"/>
</dbReference>